<keyword evidence="3" id="KW-1185">Reference proteome</keyword>
<evidence type="ECO:0000256" key="1">
    <source>
        <dbReference type="SAM" id="MobiDB-lite"/>
    </source>
</evidence>
<gene>
    <name evidence="2" type="ORF">GCM10025867_07520</name>
</gene>
<evidence type="ECO:0000313" key="3">
    <source>
        <dbReference type="Proteomes" id="UP001321486"/>
    </source>
</evidence>
<proteinExistence type="predicted"/>
<dbReference type="EMBL" id="AP027732">
    <property type="protein sequence ID" value="BDZ48511.1"/>
    <property type="molecule type" value="Genomic_DNA"/>
</dbReference>
<protein>
    <submittedName>
        <fullName evidence="2">Uncharacterized protein</fullName>
    </submittedName>
</protein>
<organism evidence="2 3">
    <name type="scientific">Frondihabitans sucicola</name>
    <dbReference type="NCBI Taxonomy" id="1268041"/>
    <lineage>
        <taxon>Bacteria</taxon>
        <taxon>Bacillati</taxon>
        <taxon>Actinomycetota</taxon>
        <taxon>Actinomycetes</taxon>
        <taxon>Micrococcales</taxon>
        <taxon>Microbacteriaceae</taxon>
        <taxon>Frondihabitans</taxon>
    </lineage>
</organism>
<sequence>MVHDRPLGAPGKRRGTGFRWKAPTPLLESPSRLSSGGAKATPRGIDWCHWDDHSLCTPDDDSATRTLWCGRIPGDIGPTTPETKVFMTAPLIGSPVNADGLATLPHEQLVRLIASIAGGDCLLPGTRRATRRIR</sequence>
<evidence type="ECO:0000313" key="2">
    <source>
        <dbReference type="EMBL" id="BDZ48511.1"/>
    </source>
</evidence>
<dbReference type="Proteomes" id="UP001321486">
    <property type="component" value="Chromosome"/>
</dbReference>
<reference evidence="3" key="1">
    <citation type="journal article" date="2019" name="Int. J. Syst. Evol. Microbiol.">
        <title>The Global Catalogue of Microorganisms (GCM) 10K type strain sequencing project: providing services to taxonomists for standard genome sequencing and annotation.</title>
        <authorList>
            <consortium name="The Broad Institute Genomics Platform"/>
            <consortium name="The Broad Institute Genome Sequencing Center for Infectious Disease"/>
            <person name="Wu L."/>
            <person name="Ma J."/>
        </authorList>
    </citation>
    <scope>NUCLEOTIDE SEQUENCE [LARGE SCALE GENOMIC DNA]</scope>
    <source>
        <strain evidence="3">NBRC 108728</strain>
    </source>
</reference>
<name>A0ABM8GJF2_9MICO</name>
<feature type="region of interest" description="Disordered" evidence="1">
    <location>
        <begin position="1"/>
        <end position="38"/>
    </location>
</feature>
<accession>A0ABM8GJF2</accession>